<dbReference type="RefSeq" id="WP_068667105.1">
    <property type="nucleotide sequence ID" value="NZ_CP015520.1"/>
</dbReference>
<dbReference type="Proteomes" id="UP000076969">
    <property type="component" value="Chromosome"/>
</dbReference>
<dbReference type="GeneID" id="62239363"/>
<dbReference type="OrthoDB" id="97597at2157"/>
<evidence type="ECO:0000313" key="2">
    <source>
        <dbReference type="Proteomes" id="UP000076969"/>
    </source>
</evidence>
<dbReference type="STRING" id="1712654.A7C91_09960"/>
<organism evidence="1 2">
    <name type="scientific">Thermococcus piezophilus</name>
    <dbReference type="NCBI Taxonomy" id="1712654"/>
    <lineage>
        <taxon>Archaea</taxon>
        <taxon>Methanobacteriati</taxon>
        <taxon>Methanobacteriota</taxon>
        <taxon>Thermococci</taxon>
        <taxon>Thermococcales</taxon>
        <taxon>Thermococcaceae</taxon>
        <taxon>Thermococcus</taxon>
    </lineage>
</organism>
<sequence>MATMIYTFDASDGKLIFTPNGGPDLWAVGILEASFTDEYALYQVEVRHNDSYATGIVLNRSDSKGKNPV</sequence>
<dbReference type="KEGG" id="tpie:A7C91_09960"/>
<gene>
    <name evidence="1" type="ORF">A7C91_09960</name>
</gene>
<dbReference type="EMBL" id="CP015520">
    <property type="protein sequence ID" value="ANF23444.1"/>
    <property type="molecule type" value="Genomic_DNA"/>
</dbReference>
<reference evidence="2" key="1">
    <citation type="journal article" date="2016" name="Syst. Appl. Microbiol.">
        <title>Thermococcus piezophilus sp. nov., a novel hyperthermophilic and piezophilic archaeon with a broad pressure range for growth, isolated from a deepest hydrothermal vent at the Mid-Cayman Rise.</title>
        <authorList>
            <person name="Dalmasso C."/>
            <person name="Oger P."/>
            <person name="Selva G."/>
            <person name="Courtine D."/>
            <person name="L'Haridon S."/>
            <person name="Garlaschelli A."/>
            <person name="Roussel E."/>
            <person name="Miyazaki J."/>
            <person name="Reveillaud J."/>
            <person name="Jebbar M."/>
            <person name="Takai K."/>
            <person name="Maignien L."/>
            <person name="Alain K."/>
        </authorList>
    </citation>
    <scope>NUCLEOTIDE SEQUENCE [LARGE SCALE GENOMIC DNA]</scope>
    <source>
        <strain evidence="2">CDGS</strain>
    </source>
</reference>
<evidence type="ECO:0000313" key="1">
    <source>
        <dbReference type="EMBL" id="ANF23444.1"/>
    </source>
</evidence>
<name>A0A172WJ13_9EURY</name>
<accession>A0A172WJ13</accession>
<protein>
    <submittedName>
        <fullName evidence="1">Uncharacterized protein</fullName>
    </submittedName>
</protein>
<dbReference type="AlphaFoldDB" id="A0A172WJ13"/>
<keyword evidence="2" id="KW-1185">Reference proteome</keyword>
<proteinExistence type="predicted"/>